<dbReference type="Pfam" id="PF04628">
    <property type="entry name" value="Sedlin_N"/>
    <property type="match status" value="1"/>
</dbReference>
<dbReference type="SUPFAM" id="SSF64356">
    <property type="entry name" value="SNARE-like"/>
    <property type="match status" value="1"/>
</dbReference>
<dbReference type="HOGENOM" id="CLU_085828_2_1_1"/>
<dbReference type="Gene3D" id="3.30.450.70">
    <property type="match status" value="1"/>
</dbReference>
<proteinExistence type="inferred from homology"/>
<dbReference type="InterPro" id="IPR044760">
    <property type="entry name" value="TRAPPC2L"/>
</dbReference>
<protein>
    <recommendedName>
        <fullName evidence="2">Trafficking protein particle complex subunit 2-like protein</fullName>
    </recommendedName>
</protein>
<dbReference type="OrthoDB" id="18320at2759"/>
<reference evidence="4" key="2">
    <citation type="submission" date="2015-01" db="EMBL/GenBank/DDBJ databases">
        <title>Evolutionary Origins and Diversification of the Mycorrhizal Mutualists.</title>
        <authorList>
            <consortium name="DOE Joint Genome Institute"/>
            <consortium name="Mycorrhizal Genomics Consortium"/>
            <person name="Kohler A."/>
            <person name="Kuo A."/>
            <person name="Nagy L.G."/>
            <person name="Floudas D."/>
            <person name="Copeland A."/>
            <person name="Barry K.W."/>
            <person name="Cichocki N."/>
            <person name="Veneault-Fourrey C."/>
            <person name="LaButti K."/>
            <person name="Lindquist E.A."/>
            <person name="Lipzen A."/>
            <person name="Lundell T."/>
            <person name="Morin E."/>
            <person name="Murat C."/>
            <person name="Riley R."/>
            <person name="Ohm R."/>
            <person name="Sun H."/>
            <person name="Tunlid A."/>
            <person name="Henrissat B."/>
            <person name="Grigoriev I.V."/>
            <person name="Hibbett D.S."/>
            <person name="Martin F."/>
        </authorList>
    </citation>
    <scope>NUCLEOTIDE SEQUENCE [LARGE SCALE GENOMIC DNA]</scope>
    <source>
        <strain evidence="4">F 1598</strain>
    </source>
</reference>
<keyword evidence="4" id="KW-1185">Reference proteome</keyword>
<comment type="similarity">
    <text evidence="1">Belongs to the TRAPP small subunits family. Sedlin subfamily.</text>
</comment>
<dbReference type="GO" id="GO:0006888">
    <property type="term" value="P:endoplasmic reticulum to Golgi vesicle-mediated transport"/>
    <property type="evidence" value="ECO:0007669"/>
    <property type="project" value="InterPro"/>
</dbReference>
<dbReference type="CDD" id="cd14854">
    <property type="entry name" value="TRAPPC2L"/>
    <property type="match status" value="1"/>
</dbReference>
<dbReference type="FunCoup" id="A0A0C3GGH4">
    <property type="interactions" value="41"/>
</dbReference>
<dbReference type="InterPro" id="IPR006722">
    <property type="entry name" value="Sedlin"/>
</dbReference>
<sequence length="163" mass="18278">MMPNPLRLNAVAFISPQNHPILIRTFSKQDELKYHYIAHTSLDVIEERANSSTKSTECYLGLLYAIEDVAVYGYMTPLKVKIVLALGLSDTVVRDVEIATVFKALHMAFYSSISNPFLKLDAPNAGNDQYPFLLVGGVKWKNFRRRVDEISRVVGTVTPVSNT</sequence>
<evidence type="ECO:0000313" key="3">
    <source>
        <dbReference type="EMBL" id="KIM90764.1"/>
    </source>
</evidence>
<dbReference type="EMBL" id="KN832972">
    <property type="protein sequence ID" value="KIM90764.1"/>
    <property type="molecule type" value="Genomic_DNA"/>
</dbReference>
<gene>
    <name evidence="3" type="ORF">PILCRDRAFT_811239</name>
</gene>
<evidence type="ECO:0000256" key="2">
    <source>
        <dbReference type="ARBA" id="ARBA00024408"/>
    </source>
</evidence>
<dbReference type="GO" id="GO:0005737">
    <property type="term" value="C:cytoplasm"/>
    <property type="evidence" value="ECO:0007669"/>
    <property type="project" value="GOC"/>
</dbReference>
<organism evidence="3 4">
    <name type="scientific">Piloderma croceum (strain F 1598)</name>
    <dbReference type="NCBI Taxonomy" id="765440"/>
    <lineage>
        <taxon>Eukaryota</taxon>
        <taxon>Fungi</taxon>
        <taxon>Dikarya</taxon>
        <taxon>Basidiomycota</taxon>
        <taxon>Agaricomycotina</taxon>
        <taxon>Agaricomycetes</taxon>
        <taxon>Agaricomycetidae</taxon>
        <taxon>Atheliales</taxon>
        <taxon>Atheliaceae</taxon>
        <taxon>Piloderma</taxon>
    </lineage>
</organism>
<dbReference type="InterPro" id="IPR011012">
    <property type="entry name" value="Longin-like_dom_sf"/>
</dbReference>
<reference evidence="3 4" key="1">
    <citation type="submission" date="2014-04" db="EMBL/GenBank/DDBJ databases">
        <authorList>
            <consortium name="DOE Joint Genome Institute"/>
            <person name="Kuo A."/>
            <person name="Tarkka M."/>
            <person name="Buscot F."/>
            <person name="Kohler A."/>
            <person name="Nagy L.G."/>
            <person name="Floudas D."/>
            <person name="Copeland A."/>
            <person name="Barry K.W."/>
            <person name="Cichocki N."/>
            <person name="Veneault-Fourrey C."/>
            <person name="LaButti K."/>
            <person name="Lindquist E.A."/>
            <person name="Lipzen A."/>
            <person name="Lundell T."/>
            <person name="Morin E."/>
            <person name="Murat C."/>
            <person name="Sun H."/>
            <person name="Tunlid A."/>
            <person name="Henrissat B."/>
            <person name="Grigoriev I.V."/>
            <person name="Hibbett D.S."/>
            <person name="Martin F."/>
            <person name="Nordberg H.P."/>
            <person name="Cantor M.N."/>
            <person name="Hua S.X."/>
        </authorList>
    </citation>
    <scope>NUCLEOTIDE SEQUENCE [LARGE SCALE GENOMIC DNA]</scope>
    <source>
        <strain evidence="3 4">F 1598</strain>
    </source>
</reference>
<evidence type="ECO:0000313" key="4">
    <source>
        <dbReference type="Proteomes" id="UP000054166"/>
    </source>
</evidence>
<dbReference type="Proteomes" id="UP000054166">
    <property type="component" value="Unassembled WGS sequence"/>
</dbReference>
<dbReference type="PANTHER" id="PTHR12403">
    <property type="entry name" value="TRAFFICKING PROTEIN PARTICLE COMPLEX SUBUNIT 2"/>
    <property type="match status" value="1"/>
</dbReference>
<dbReference type="AlphaFoldDB" id="A0A0C3GGH4"/>
<dbReference type="STRING" id="765440.A0A0C3GGH4"/>
<accession>A0A0C3GGH4</accession>
<evidence type="ECO:0000256" key="1">
    <source>
        <dbReference type="ARBA" id="ARBA00006626"/>
    </source>
</evidence>
<dbReference type="InParanoid" id="A0A0C3GGH4"/>
<name>A0A0C3GGH4_PILCF</name>